<dbReference type="GO" id="GO:0022857">
    <property type="term" value="F:transmembrane transporter activity"/>
    <property type="evidence" value="ECO:0007669"/>
    <property type="project" value="InterPro"/>
</dbReference>
<feature type="transmembrane region" description="Helical" evidence="7">
    <location>
        <begin position="547"/>
        <end position="568"/>
    </location>
</feature>
<keyword evidence="3" id="KW-0813">Transport</keyword>
<gene>
    <name evidence="9" type="ORF">SLS53_004587</name>
</gene>
<dbReference type="Pfam" id="PF07690">
    <property type="entry name" value="MFS_1"/>
    <property type="match status" value="1"/>
</dbReference>
<name>A0AAN9U6T1_9PEZI</name>
<dbReference type="EMBL" id="JAJSPL020000016">
    <property type="protein sequence ID" value="KAK7742003.1"/>
    <property type="molecule type" value="Genomic_DNA"/>
</dbReference>
<feature type="transmembrane region" description="Helical" evidence="7">
    <location>
        <begin position="276"/>
        <end position="294"/>
    </location>
</feature>
<dbReference type="InterPro" id="IPR011701">
    <property type="entry name" value="MFS"/>
</dbReference>
<dbReference type="Proteomes" id="UP001320245">
    <property type="component" value="Unassembled WGS sequence"/>
</dbReference>
<feature type="transmembrane region" description="Helical" evidence="7">
    <location>
        <begin position="752"/>
        <end position="770"/>
    </location>
</feature>
<dbReference type="PANTHER" id="PTHR23501:SF12">
    <property type="entry name" value="MAJOR FACILITATOR SUPERFAMILY (MFS) PROFILE DOMAIN-CONTAINING PROTEIN-RELATED"/>
    <property type="match status" value="1"/>
</dbReference>
<evidence type="ECO:0000256" key="1">
    <source>
        <dbReference type="ARBA" id="ARBA00004141"/>
    </source>
</evidence>
<dbReference type="SUPFAM" id="SSF69118">
    <property type="entry name" value="AhpD-like"/>
    <property type="match status" value="1"/>
</dbReference>
<comment type="subcellular location">
    <subcellularLocation>
        <location evidence="1">Membrane</location>
        <topology evidence="1">Multi-pass membrane protein</topology>
    </subcellularLocation>
</comment>
<feature type="transmembrane region" description="Helical" evidence="7">
    <location>
        <begin position="640"/>
        <end position="663"/>
    </location>
</feature>
<evidence type="ECO:0000256" key="6">
    <source>
        <dbReference type="ARBA" id="ARBA00023136"/>
    </source>
</evidence>
<feature type="transmembrane region" description="Helical" evidence="7">
    <location>
        <begin position="475"/>
        <end position="495"/>
    </location>
</feature>
<evidence type="ECO:0000256" key="3">
    <source>
        <dbReference type="ARBA" id="ARBA00022448"/>
    </source>
</evidence>
<dbReference type="FunFam" id="1.20.1250.20:FF:000429">
    <property type="entry name" value="MFS drug efflux transporter, putative"/>
    <property type="match status" value="1"/>
</dbReference>
<dbReference type="Gene3D" id="1.20.1290.10">
    <property type="entry name" value="AhpD-like"/>
    <property type="match status" value="1"/>
</dbReference>
<accession>A0AAN9U6T1</accession>
<evidence type="ECO:0000256" key="4">
    <source>
        <dbReference type="ARBA" id="ARBA00022692"/>
    </source>
</evidence>
<feature type="transmembrane region" description="Helical" evidence="7">
    <location>
        <begin position="614"/>
        <end position="634"/>
    </location>
</feature>
<evidence type="ECO:0000313" key="10">
    <source>
        <dbReference type="Proteomes" id="UP001320245"/>
    </source>
</evidence>
<feature type="transmembrane region" description="Helical" evidence="7">
    <location>
        <begin position="507"/>
        <end position="526"/>
    </location>
</feature>
<dbReference type="InterPro" id="IPR029032">
    <property type="entry name" value="AhpD-like"/>
</dbReference>
<feature type="domain" description="Major facilitator superfamily (MFS) profile" evidence="8">
    <location>
        <begin position="281"/>
        <end position="784"/>
    </location>
</feature>
<dbReference type="InterPro" id="IPR036259">
    <property type="entry name" value="MFS_trans_sf"/>
</dbReference>
<comment type="caution">
    <text evidence="9">The sequence shown here is derived from an EMBL/GenBank/DDBJ whole genome shotgun (WGS) entry which is preliminary data.</text>
</comment>
<evidence type="ECO:0000259" key="8">
    <source>
        <dbReference type="PROSITE" id="PS50850"/>
    </source>
</evidence>
<keyword evidence="4 7" id="KW-0812">Transmembrane</keyword>
<evidence type="ECO:0000256" key="5">
    <source>
        <dbReference type="ARBA" id="ARBA00022989"/>
    </source>
</evidence>
<keyword evidence="6 7" id="KW-0472">Membrane</keyword>
<dbReference type="InterPro" id="IPR020846">
    <property type="entry name" value="MFS_dom"/>
</dbReference>
<keyword evidence="10" id="KW-1185">Reference proteome</keyword>
<dbReference type="SUPFAM" id="SSF103473">
    <property type="entry name" value="MFS general substrate transporter"/>
    <property type="match status" value="1"/>
</dbReference>
<proteinExistence type="inferred from homology"/>
<sequence>MANPKEQQCLVPYIEIENAPPEVAAAITHIPYRRNIFHLLGHSHGAFPRLMGVYANFFDGNSRILPLLDWQLVVLRISAVLDAEYEWDVNAPVARINGMPPAKLDALKRTTAHAAKGVSVSDEPLFTRRDRAILTLVDEQLASYTNTGATVEEAKEVLTVEELVEVYIVLGVYVLIARITKGLRIDMDGEIPGLEDTLKKVVTGSLVNTFVSLLINGFCFWSSEAAIADIISLKQDFLNVIMIVDDSAKSDMEAGMPQVQEVKMDDSASPRNIHGIKWILVVMGTLSSIFLYALDNTVVADVTPTLVNTFGDVLELPWISVGFLLGGTAAVLPFGRIYGLFDTKWLYVVSALVFNAGSALCGGAPTMKAVIVGRVLAGLGGNGMYLGVMTLLSVLTSDRERPGYLSFVGLFWGIGIILGPVVGGAFSQSSATWRWAFYLNLCVAGVFAPVYLFWIPSFKPRAGTTSKQLLREVDVVGAILSIAGIMTLIMAINFGGTTYAWNSGQTISLFVVTGVIWIIFGIQQTFAIFTTTTQRVFPVHFLKNWNAVLLFICMAAINTAGFIPIYYVPLYFQFSRGDDAIGAAVRLLPLIMVLSACILANGHLMSRFNYFQPWYIFGSVLTVVGGVLLSRITVETPTGNIYGFEVLIGIGTGCFIQAGYAVIQAMVAPAEMAYAISFMMLAQLGGVGLALSIAGSVFINQAVDGLAKLLPNMSRGDLQLIISGTSSSYLDSLPTGQRAAAVDAIVSAMSHTFNLIYVGGAVCLVSSVLFTQRKLFKGAVAIAA</sequence>
<keyword evidence="5 7" id="KW-1133">Transmembrane helix</keyword>
<protein>
    <recommendedName>
        <fullName evidence="8">Major facilitator superfamily (MFS) profile domain-containing protein</fullName>
    </recommendedName>
</protein>
<evidence type="ECO:0000256" key="2">
    <source>
        <dbReference type="ARBA" id="ARBA00007520"/>
    </source>
</evidence>
<comment type="similarity">
    <text evidence="2">Belongs to the major facilitator superfamily. TCR/Tet family.</text>
</comment>
<dbReference type="AlphaFoldDB" id="A0AAN9U6T1"/>
<feature type="transmembrane region" description="Helical" evidence="7">
    <location>
        <begin position="675"/>
        <end position="699"/>
    </location>
</feature>
<evidence type="ECO:0000256" key="7">
    <source>
        <dbReference type="SAM" id="Phobius"/>
    </source>
</evidence>
<feature type="transmembrane region" description="Helical" evidence="7">
    <location>
        <begin position="314"/>
        <end position="334"/>
    </location>
</feature>
<dbReference type="PROSITE" id="PS50850">
    <property type="entry name" value="MFS"/>
    <property type="match status" value="1"/>
</dbReference>
<dbReference type="GO" id="GO:0005886">
    <property type="term" value="C:plasma membrane"/>
    <property type="evidence" value="ECO:0007669"/>
    <property type="project" value="TreeGrafter"/>
</dbReference>
<feature type="transmembrane region" description="Helical" evidence="7">
    <location>
        <begin position="435"/>
        <end position="454"/>
    </location>
</feature>
<feature type="transmembrane region" description="Helical" evidence="7">
    <location>
        <begin position="580"/>
        <end position="602"/>
    </location>
</feature>
<dbReference type="Gene3D" id="1.20.1250.20">
    <property type="entry name" value="MFS general substrate transporter like domains"/>
    <property type="match status" value="2"/>
</dbReference>
<organism evidence="9 10">
    <name type="scientific">Cytospora paraplurivora</name>
    <dbReference type="NCBI Taxonomy" id="2898453"/>
    <lineage>
        <taxon>Eukaryota</taxon>
        <taxon>Fungi</taxon>
        <taxon>Dikarya</taxon>
        <taxon>Ascomycota</taxon>
        <taxon>Pezizomycotina</taxon>
        <taxon>Sordariomycetes</taxon>
        <taxon>Sordariomycetidae</taxon>
        <taxon>Diaporthales</taxon>
        <taxon>Cytosporaceae</taxon>
        <taxon>Cytospora</taxon>
    </lineage>
</organism>
<reference evidence="9 10" key="1">
    <citation type="journal article" date="2023" name="PLoS ONE">
        <title>Cytospora paraplurivora sp. nov. isolated from orchards with fruit tree decline syndrome in Ontario, Canada.</title>
        <authorList>
            <person name="Ilyukhin E."/>
            <person name="Nguyen H.D.T."/>
            <person name="Castle A.J."/>
            <person name="Ellouze W."/>
        </authorList>
    </citation>
    <scope>NUCLEOTIDE SEQUENCE [LARGE SCALE GENOMIC DNA]</scope>
    <source>
        <strain evidence="9 10">FDS-564</strain>
    </source>
</reference>
<dbReference type="PANTHER" id="PTHR23501">
    <property type="entry name" value="MAJOR FACILITATOR SUPERFAMILY"/>
    <property type="match status" value="1"/>
</dbReference>
<feature type="transmembrane region" description="Helical" evidence="7">
    <location>
        <begin position="371"/>
        <end position="392"/>
    </location>
</feature>
<feature type="transmembrane region" description="Helical" evidence="7">
    <location>
        <begin position="404"/>
        <end position="423"/>
    </location>
</feature>
<evidence type="ECO:0000313" key="9">
    <source>
        <dbReference type="EMBL" id="KAK7742003.1"/>
    </source>
</evidence>
<feature type="transmembrane region" description="Helical" evidence="7">
    <location>
        <begin position="346"/>
        <end position="365"/>
    </location>
</feature>